<proteinExistence type="predicted"/>
<protein>
    <recommendedName>
        <fullName evidence="5">DUF4367 domain-containing protein</fullName>
    </recommendedName>
</protein>
<dbReference type="Proteomes" id="UP001595715">
    <property type="component" value="Unassembled WGS sequence"/>
</dbReference>
<evidence type="ECO:0000256" key="2">
    <source>
        <dbReference type="SAM" id="Phobius"/>
    </source>
</evidence>
<feature type="transmembrane region" description="Helical" evidence="2">
    <location>
        <begin position="50"/>
        <end position="68"/>
    </location>
</feature>
<gene>
    <name evidence="3" type="ORF">ACFOZ8_00605</name>
</gene>
<organism evidence="3 4">
    <name type="scientific">Paenibacillus xanthanilyticus</name>
    <dbReference type="NCBI Taxonomy" id="1783531"/>
    <lineage>
        <taxon>Bacteria</taxon>
        <taxon>Bacillati</taxon>
        <taxon>Bacillota</taxon>
        <taxon>Bacilli</taxon>
        <taxon>Bacillales</taxon>
        <taxon>Paenibacillaceae</taxon>
        <taxon>Paenibacillus</taxon>
    </lineage>
</organism>
<evidence type="ECO:0000313" key="3">
    <source>
        <dbReference type="EMBL" id="MFC4098155.1"/>
    </source>
</evidence>
<keyword evidence="4" id="KW-1185">Reference proteome</keyword>
<reference evidence="4" key="1">
    <citation type="journal article" date="2019" name="Int. J. Syst. Evol. Microbiol.">
        <title>The Global Catalogue of Microorganisms (GCM) 10K type strain sequencing project: providing services to taxonomists for standard genome sequencing and annotation.</title>
        <authorList>
            <consortium name="The Broad Institute Genomics Platform"/>
            <consortium name="The Broad Institute Genome Sequencing Center for Infectious Disease"/>
            <person name="Wu L."/>
            <person name="Ma J."/>
        </authorList>
    </citation>
    <scope>NUCLEOTIDE SEQUENCE [LARGE SCALE GENOMIC DNA]</scope>
    <source>
        <strain evidence="4">IBRC-M 10987</strain>
    </source>
</reference>
<comment type="caution">
    <text evidence="3">The sequence shown here is derived from an EMBL/GenBank/DDBJ whole genome shotgun (WGS) entry which is preliminary data.</text>
</comment>
<dbReference type="RefSeq" id="WP_377716581.1">
    <property type="nucleotide sequence ID" value="NZ_JBHSAM010000001.1"/>
</dbReference>
<sequence>MNEFDADWERLLKTTEPAGQRTFTPRHMLQIEREAKGMNEKRNRGSKRRVAAVLASALALIVLVMGVLPAGPYTGWLRDAESRTAGQPNEASTPGEVTPDEQPTPDGREEAIEPQPPAETEPLTGLLREQLPFVIDRQEGISIHRPDGGEDIDLSVMEQSYLMQSLYGLDFEKARAPMANNREDVYFRIRDGGKTFEIPYEVATNTILWKGQSFYANENTLLLMHRLFKPESKLAEIAAFRDEQQLAMERKEDTVNEGSYDAELLEVDGKLFPDWEREEAKLTPKEEIGYFDEMFGEARKVVVYEEGVIAMSLSYFFVDDRYRTSSGAGVGSTEAELLEKIGEPNSKSSVAWSYRWGDYLRVHFYMKDGKAALMYLTQPM</sequence>
<evidence type="ECO:0000313" key="4">
    <source>
        <dbReference type="Proteomes" id="UP001595715"/>
    </source>
</evidence>
<keyword evidence="2" id="KW-0812">Transmembrane</keyword>
<evidence type="ECO:0000256" key="1">
    <source>
        <dbReference type="SAM" id="MobiDB-lite"/>
    </source>
</evidence>
<evidence type="ECO:0008006" key="5">
    <source>
        <dbReference type="Google" id="ProtNLM"/>
    </source>
</evidence>
<keyword evidence="2" id="KW-0472">Membrane</keyword>
<feature type="region of interest" description="Disordered" evidence="1">
    <location>
        <begin position="81"/>
        <end position="124"/>
    </location>
</feature>
<dbReference type="EMBL" id="JBHSAM010000001">
    <property type="protein sequence ID" value="MFC4098155.1"/>
    <property type="molecule type" value="Genomic_DNA"/>
</dbReference>
<name>A0ABV8K1F5_9BACL</name>
<keyword evidence="2" id="KW-1133">Transmembrane helix</keyword>
<accession>A0ABV8K1F5</accession>